<reference evidence="1 2" key="1">
    <citation type="journal article" date="2011" name="Science">
        <title>The ecoresponsive genome of Daphnia pulex.</title>
        <authorList>
            <person name="Colbourne J.K."/>
            <person name="Pfrender M.E."/>
            <person name="Gilbert D."/>
            <person name="Thomas W.K."/>
            <person name="Tucker A."/>
            <person name="Oakley T.H."/>
            <person name="Tokishita S."/>
            <person name="Aerts A."/>
            <person name="Arnold G.J."/>
            <person name="Basu M.K."/>
            <person name="Bauer D.J."/>
            <person name="Caceres C.E."/>
            <person name="Carmel L."/>
            <person name="Casola C."/>
            <person name="Choi J.H."/>
            <person name="Detter J.C."/>
            <person name="Dong Q."/>
            <person name="Dusheyko S."/>
            <person name="Eads B.D."/>
            <person name="Frohlich T."/>
            <person name="Geiler-Samerotte K.A."/>
            <person name="Gerlach D."/>
            <person name="Hatcher P."/>
            <person name="Jogdeo S."/>
            <person name="Krijgsveld J."/>
            <person name="Kriventseva E.V."/>
            <person name="Kultz D."/>
            <person name="Laforsch C."/>
            <person name="Lindquist E."/>
            <person name="Lopez J."/>
            <person name="Manak J.R."/>
            <person name="Muller J."/>
            <person name="Pangilinan J."/>
            <person name="Patwardhan R.P."/>
            <person name="Pitluck S."/>
            <person name="Pritham E.J."/>
            <person name="Rechtsteiner A."/>
            <person name="Rho M."/>
            <person name="Rogozin I.B."/>
            <person name="Sakarya O."/>
            <person name="Salamov A."/>
            <person name="Schaack S."/>
            <person name="Shapiro H."/>
            <person name="Shiga Y."/>
            <person name="Skalitzky C."/>
            <person name="Smith Z."/>
            <person name="Souvorov A."/>
            <person name="Sung W."/>
            <person name="Tang Z."/>
            <person name="Tsuchiya D."/>
            <person name="Tu H."/>
            <person name="Vos H."/>
            <person name="Wang M."/>
            <person name="Wolf Y.I."/>
            <person name="Yamagata H."/>
            <person name="Yamada T."/>
            <person name="Ye Y."/>
            <person name="Shaw J.R."/>
            <person name="Andrews J."/>
            <person name="Crease T.J."/>
            <person name="Tang H."/>
            <person name="Lucas S.M."/>
            <person name="Robertson H.M."/>
            <person name="Bork P."/>
            <person name="Koonin E.V."/>
            <person name="Zdobnov E.M."/>
            <person name="Grigoriev I.V."/>
            <person name="Lynch M."/>
            <person name="Boore J.L."/>
        </authorList>
    </citation>
    <scope>NUCLEOTIDE SEQUENCE [LARGE SCALE GENOMIC DNA]</scope>
</reference>
<dbReference type="KEGG" id="dpx:DAPPUDRAFT_234740"/>
<dbReference type="HOGENOM" id="CLU_1950950_0_0_1"/>
<proteinExistence type="predicted"/>
<evidence type="ECO:0000313" key="2">
    <source>
        <dbReference type="Proteomes" id="UP000000305"/>
    </source>
</evidence>
<sequence length="129" mass="15162">MEIIKLCCRAVVGCRVVDGWFSHWCTDVSWVWRIRKHYIAALLHNLSTTSCYTDAPQVLQHHAAPSYYTESPQEEYYTEAPQHYTNKAPEYYTATLVAPAYYTEVPPHHTTRAPEYHTITYYGMKREKR</sequence>
<dbReference type="EMBL" id="GL732526">
    <property type="protein sequence ID" value="EFX88046.1"/>
    <property type="molecule type" value="Genomic_DNA"/>
</dbReference>
<protein>
    <submittedName>
        <fullName evidence="1">Uncharacterized protein</fullName>
    </submittedName>
</protein>
<organism evidence="1 2">
    <name type="scientific">Daphnia pulex</name>
    <name type="common">Water flea</name>
    <dbReference type="NCBI Taxonomy" id="6669"/>
    <lineage>
        <taxon>Eukaryota</taxon>
        <taxon>Metazoa</taxon>
        <taxon>Ecdysozoa</taxon>
        <taxon>Arthropoda</taxon>
        <taxon>Crustacea</taxon>
        <taxon>Branchiopoda</taxon>
        <taxon>Diplostraca</taxon>
        <taxon>Cladocera</taxon>
        <taxon>Anomopoda</taxon>
        <taxon>Daphniidae</taxon>
        <taxon>Daphnia</taxon>
    </lineage>
</organism>
<keyword evidence="2" id="KW-1185">Reference proteome</keyword>
<gene>
    <name evidence="1" type="ORF">DAPPUDRAFT_234740</name>
</gene>
<name>E9FXA6_DAPPU</name>
<dbReference type="InParanoid" id="E9FXA6"/>
<accession>E9FXA6</accession>
<evidence type="ECO:0000313" key="1">
    <source>
        <dbReference type="EMBL" id="EFX88046.1"/>
    </source>
</evidence>
<dbReference type="AlphaFoldDB" id="E9FXA6"/>
<dbReference type="PhylomeDB" id="E9FXA6"/>
<dbReference type="Proteomes" id="UP000000305">
    <property type="component" value="Unassembled WGS sequence"/>
</dbReference>